<dbReference type="Proteomes" id="UP000799118">
    <property type="component" value="Unassembled WGS sequence"/>
</dbReference>
<accession>A0A6A4GB37</accession>
<gene>
    <name evidence="1" type="ORF">BT96DRAFT_951971</name>
</gene>
<evidence type="ECO:0000313" key="2">
    <source>
        <dbReference type="Proteomes" id="UP000799118"/>
    </source>
</evidence>
<dbReference type="AlphaFoldDB" id="A0A6A4GB37"/>
<organism evidence="1 2">
    <name type="scientific">Gymnopus androsaceus JB14</name>
    <dbReference type="NCBI Taxonomy" id="1447944"/>
    <lineage>
        <taxon>Eukaryota</taxon>
        <taxon>Fungi</taxon>
        <taxon>Dikarya</taxon>
        <taxon>Basidiomycota</taxon>
        <taxon>Agaricomycotina</taxon>
        <taxon>Agaricomycetes</taxon>
        <taxon>Agaricomycetidae</taxon>
        <taxon>Agaricales</taxon>
        <taxon>Marasmiineae</taxon>
        <taxon>Omphalotaceae</taxon>
        <taxon>Gymnopus</taxon>
    </lineage>
</organism>
<sequence>GPVWSLCGHLQTITACESLLHCHIDLPNWPQNSTSETIQHPTLNSLSFRAGTADSFNVISAIFRRIRLPELKEVCFMVDYRSQANCMLLLAALQSISQSLPRSLEQLTLHGVEAPILYLRSILNRFPTIKSVGLYDCDFGVDTEDVRTAITNRARFGWEYPEVAVARTCCFDLDNASAARDREILSTFY</sequence>
<dbReference type="EMBL" id="ML771115">
    <property type="protein sequence ID" value="KAE9382695.1"/>
    <property type="molecule type" value="Genomic_DNA"/>
</dbReference>
<protein>
    <recommendedName>
        <fullName evidence="3">F-box domain-containing protein</fullName>
    </recommendedName>
</protein>
<evidence type="ECO:0008006" key="3">
    <source>
        <dbReference type="Google" id="ProtNLM"/>
    </source>
</evidence>
<keyword evidence="2" id="KW-1185">Reference proteome</keyword>
<proteinExistence type="predicted"/>
<reference evidence="1" key="1">
    <citation type="journal article" date="2019" name="Environ. Microbiol.">
        <title>Fungal ecological strategies reflected in gene transcription - a case study of two litter decomposers.</title>
        <authorList>
            <person name="Barbi F."/>
            <person name="Kohler A."/>
            <person name="Barry K."/>
            <person name="Baskaran P."/>
            <person name="Daum C."/>
            <person name="Fauchery L."/>
            <person name="Ihrmark K."/>
            <person name="Kuo A."/>
            <person name="LaButti K."/>
            <person name="Lipzen A."/>
            <person name="Morin E."/>
            <person name="Grigoriev I.V."/>
            <person name="Henrissat B."/>
            <person name="Lindahl B."/>
            <person name="Martin F."/>
        </authorList>
    </citation>
    <scope>NUCLEOTIDE SEQUENCE</scope>
    <source>
        <strain evidence="1">JB14</strain>
    </source>
</reference>
<name>A0A6A4GB37_9AGAR</name>
<feature type="non-terminal residue" evidence="1">
    <location>
        <position position="1"/>
    </location>
</feature>
<evidence type="ECO:0000313" key="1">
    <source>
        <dbReference type="EMBL" id="KAE9382695.1"/>
    </source>
</evidence>